<protein>
    <submittedName>
        <fullName evidence="2">Uncharacterized protein</fullName>
    </submittedName>
</protein>
<feature type="compositionally biased region" description="Basic and acidic residues" evidence="1">
    <location>
        <begin position="112"/>
        <end position="125"/>
    </location>
</feature>
<accession>A0AAE9JPM5</accession>
<sequence length="125" mass="14008">MSVINEIEDNLSSAYVEHKLDPIEKSHQHAPEVHATGEDYHRGSRLSDAFVSLNNAIHGDTTHKTGEAFNDADEDDGMERKMSMSKETDAISGDNSHITGMAFNDSEEEEPMDKRRESDVNNKEM</sequence>
<evidence type="ECO:0000313" key="3">
    <source>
        <dbReference type="Proteomes" id="UP000829354"/>
    </source>
</evidence>
<keyword evidence="3" id="KW-1185">Reference proteome</keyword>
<evidence type="ECO:0000313" key="2">
    <source>
        <dbReference type="EMBL" id="UMM37333.1"/>
    </source>
</evidence>
<evidence type="ECO:0000256" key="1">
    <source>
        <dbReference type="SAM" id="MobiDB-lite"/>
    </source>
</evidence>
<feature type="region of interest" description="Disordered" evidence="1">
    <location>
        <begin position="59"/>
        <end position="125"/>
    </location>
</feature>
<proteinExistence type="predicted"/>
<organism evidence="2 3">
    <name type="scientific">Caenorhabditis briggsae</name>
    <dbReference type="NCBI Taxonomy" id="6238"/>
    <lineage>
        <taxon>Eukaryota</taxon>
        <taxon>Metazoa</taxon>
        <taxon>Ecdysozoa</taxon>
        <taxon>Nematoda</taxon>
        <taxon>Chromadorea</taxon>
        <taxon>Rhabditida</taxon>
        <taxon>Rhabditina</taxon>
        <taxon>Rhabditomorpha</taxon>
        <taxon>Rhabditoidea</taxon>
        <taxon>Rhabditidae</taxon>
        <taxon>Peloderinae</taxon>
        <taxon>Caenorhabditis</taxon>
    </lineage>
</organism>
<reference evidence="2 3" key="1">
    <citation type="submission" date="2022-04" db="EMBL/GenBank/DDBJ databases">
        <title>Chromosome-level reference genomes for two strains of Caenorhabditis briggsae: an improved platform for comparative genomics.</title>
        <authorList>
            <person name="Stevens L."/>
            <person name="Andersen E."/>
        </authorList>
    </citation>
    <scope>NUCLEOTIDE SEQUENCE [LARGE SCALE GENOMIC DNA]</scope>
    <source>
        <strain evidence="2">VX34</strain>
        <tissue evidence="2">Whole-organism</tissue>
    </source>
</reference>
<gene>
    <name evidence="2" type="ORF">L5515_009123</name>
</gene>
<dbReference type="EMBL" id="CP092624">
    <property type="protein sequence ID" value="UMM37333.1"/>
    <property type="molecule type" value="Genomic_DNA"/>
</dbReference>
<name>A0AAE9JPM5_CAEBR</name>
<feature type="compositionally biased region" description="Basic and acidic residues" evidence="1">
    <location>
        <begin position="78"/>
        <end position="89"/>
    </location>
</feature>
<dbReference type="Proteomes" id="UP000829354">
    <property type="component" value="Chromosome V"/>
</dbReference>
<dbReference type="AlphaFoldDB" id="A0AAE9JPM5"/>